<dbReference type="Gene3D" id="3.40.50.300">
    <property type="entry name" value="P-loop containing nucleotide triphosphate hydrolases"/>
    <property type="match status" value="1"/>
</dbReference>
<dbReference type="InterPro" id="IPR027417">
    <property type="entry name" value="P-loop_NTPase"/>
</dbReference>
<name>A0ABQ0KTX8_MYCCL</name>
<evidence type="ECO:0000313" key="2">
    <source>
        <dbReference type="Proteomes" id="UP000815677"/>
    </source>
</evidence>
<organism evidence="1 2">
    <name type="scientific">Mycena chlorophos</name>
    <name type="common">Agaric fungus</name>
    <name type="synonym">Agaricus chlorophos</name>
    <dbReference type="NCBI Taxonomy" id="658473"/>
    <lineage>
        <taxon>Eukaryota</taxon>
        <taxon>Fungi</taxon>
        <taxon>Dikarya</taxon>
        <taxon>Basidiomycota</taxon>
        <taxon>Agaricomycotina</taxon>
        <taxon>Agaricomycetes</taxon>
        <taxon>Agaricomycetidae</taxon>
        <taxon>Agaricales</taxon>
        <taxon>Marasmiineae</taxon>
        <taxon>Mycenaceae</taxon>
        <taxon>Mycena</taxon>
    </lineage>
</organism>
<keyword evidence="2" id="KW-1185">Reference proteome</keyword>
<protein>
    <recommendedName>
        <fullName evidence="3">Terminase</fullName>
    </recommendedName>
</protein>
<evidence type="ECO:0008006" key="3">
    <source>
        <dbReference type="Google" id="ProtNLM"/>
    </source>
</evidence>
<sequence length="587" mass="66174">MKFDLQKIAIDAGISIDEVRARYMVLTVARWKSDFRLFCKNAIRIRTKDGDLAPLILNSAQDILLDAADAQLADERWVRLAGLKGRRQGFSTMVAARGYWRSTLWDRQRVYILSHEMTASSTLFEMVQLMQEKHPFPPKVGADNAKELEFPKRGSSYTVATAGQKAGGRGGGTSFFHGSEVAWWSNAPDHFASSVQAVDEVRGVWGVLWREPENPLPFEKGIGSIEGWVKAPSEIWLETTSAGPTGEFFKRYSEAMKGIGRYRAVFVPWTVQEEYSEHGDFVANQEPQEEGEMSEAEYQTLHNLSDGQMLWRRSKIHELGSEGKFRQEYPINVVEAFSSVDIDSFIKPAVVLRARKRVMDDPDAPLIMGIDPAGGGGDRFAVCFRRGDKIIKIMSRTKLEHDEAVAWISSLIDEYQPQRVCIDRGSMGANIVSSLRNMNRHYFELIKGVDFGGTSKFKKATPKRAGPWNVRAEIYERFRTWMIEGGAIPDDDDLATDCVGPKIKYRVNNDWLLESKTEMKARGLRSPDLSDACALTFAVQEYFETWSKPKVVKDWNNGHMETLGHNGGPPLDDGFYDAYTGETGWMG</sequence>
<reference evidence="1" key="1">
    <citation type="submission" date="2014-09" db="EMBL/GenBank/DDBJ databases">
        <title>Genome sequence of the luminous mushroom Mycena chlorophos for searching fungal bioluminescence genes.</title>
        <authorList>
            <person name="Tanaka Y."/>
            <person name="Kasuga D."/>
            <person name="Oba Y."/>
            <person name="Hase S."/>
            <person name="Sato K."/>
            <person name="Oba Y."/>
            <person name="Sakakibara Y."/>
        </authorList>
    </citation>
    <scope>NUCLEOTIDE SEQUENCE</scope>
</reference>
<gene>
    <name evidence="1" type="ORF">MCHLO_00017</name>
</gene>
<dbReference type="EMBL" id="DF837701">
    <property type="protein sequence ID" value="GAT42298.1"/>
    <property type="molecule type" value="Genomic_DNA"/>
</dbReference>
<dbReference type="Proteomes" id="UP000815677">
    <property type="component" value="Unassembled WGS sequence"/>
</dbReference>
<evidence type="ECO:0000313" key="1">
    <source>
        <dbReference type="EMBL" id="GAT42298.1"/>
    </source>
</evidence>
<dbReference type="Gene3D" id="3.30.420.240">
    <property type="match status" value="1"/>
</dbReference>
<accession>A0ABQ0KTX8</accession>
<proteinExistence type="predicted"/>